<proteinExistence type="predicted"/>
<accession>A0ABT0K4W1</accession>
<organism evidence="4 5">
    <name type="scientific">Frankia umida</name>
    <dbReference type="NCBI Taxonomy" id="573489"/>
    <lineage>
        <taxon>Bacteria</taxon>
        <taxon>Bacillati</taxon>
        <taxon>Actinomycetota</taxon>
        <taxon>Actinomycetes</taxon>
        <taxon>Frankiales</taxon>
        <taxon>Frankiaceae</taxon>
        <taxon>Frankia</taxon>
    </lineage>
</organism>
<dbReference type="RefSeq" id="WP_248826901.1">
    <property type="nucleotide sequence ID" value="NZ_JALKFT010000047.1"/>
</dbReference>
<evidence type="ECO:0000313" key="5">
    <source>
        <dbReference type="Proteomes" id="UP001201873"/>
    </source>
</evidence>
<dbReference type="PROSITE" id="PS50075">
    <property type="entry name" value="CARRIER"/>
    <property type="match status" value="1"/>
</dbReference>
<gene>
    <name evidence="4" type="ORF">MXD59_24255</name>
</gene>
<feature type="domain" description="Carrier" evidence="3">
    <location>
        <begin position="16"/>
        <end position="91"/>
    </location>
</feature>
<dbReference type="InterPro" id="IPR036736">
    <property type="entry name" value="ACP-like_sf"/>
</dbReference>
<evidence type="ECO:0000256" key="1">
    <source>
        <dbReference type="ARBA" id="ARBA00022450"/>
    </source>
</evidence>
<dbReference type="Pfam" id="PF00550">
    <property type="entry name" value="PP-binding"/>
    <property type="match status" value="1"/>
</dbReference>
<reference evidence="4 5" key="1">
    <citation type="submission" date="2022-04" db="EMBL/GenBank/DDBJ databases">
        <title>Genome diversity in the genus Frankia.</title>
        <authorList>
            <person name="Carlos-Shanley C."/>
            <person name="Hahn D."/>
        </authorList>
    </citation>
    <scope>NUCLEOTIDE SEQUENCE [LARGE SCALE GENOMIC DNA]</scope>
    <source>
        <strain evidence="4 5">Ag45/Mut15</strain>
    </source>
</reference>
<evidence type="ECO:0000259" key="3">
    <source>
        <dbReference type="PROSITE" id="PS50075"/>
    </source>
</evidence>
<evidence type="ECO:0000256" key="2">
    <source>
        <dbReference type="ARBA" id="ARBA00022553"/>
    </source>
</evidence>
<dbReference type="InterPro" id="IPR009081">
    <property type="entry name" value="PP-bd_ACP"/>
</dbReference>
<dbReference type="Proteomes" id="UP001201873">
    <property type="component" value="Unassembled WGS sequence"/>
</dbReference>
<protein>
    <submittedName>
        <fullName evidence="4">Phosphopantetheine-binding protein</fullName>
    </submittedName>
</protein>
<dbReference type="Gene3D" id="1.10.1200.10">
    <property type="entry name" value="ACP-like"/>
    <property type="match status" value="1"/>
</dbReference>
<sequence>MPAPDFVEPADTEQREDVEELVVRYVRSALLMDGDEDLDLTAGYFDLGLTSLRLNDIKQQLESALEVNIDATAMLNLATLNSLIEYLSLELSAS</sequence>
<dbReference type="SMART" id="SM00823">
    <property type="entry name" value="PKS_PP"/>
    <property type="match status" value="1"/>
</dbReference>
<dbReference type="InterPro" id="IPR020806">
    <property type="entry name" value="PKS_PP-bd"/>
</dbReference>
<keyword evidence="1" id="KW-0596">Phosphopantetheine</keyword>
<keyword evidence="2" id="KW-0597">Phosphoprotein</keyword>
<name>A0ABT0K4W1_9ACTN</name>
<comment type="caution">
    <text evidence="4">The sequence shown here is derived from an EMBL/GenBank/DDBJ whole genome shotgun (WGS) entry which is preliminary data.</text>
</comment>
<evidence type="ECO:0000313" key="4">
    <source>
        <dbReference type="EMBL" id="MCK9878835.1"/>
    </source>
</evidence>
<dbReference type="EMBL" id="JALKFT010000047">
    <property type="protein sequence ID" value="MCK9878835.1"/>
    <property type="molecule type" value="Genomic_DNA"/>
</dbReference>
<keyword evidence="5" id="KW-1185">Reference proteome</keyword>
<dbReference type="SUPFAM" id="SSF47336">
    <property type="entry name" value="ACP-like"/>
    <property type="match status" value="1"/>
</dbReference>